<protein>
    <submittedName>
        <fullName evidence="2">Uncharacterized protein</fullName>
    </submittedName>
</protein>
<dbReference type="AlphaFoldDB" id="A0A2W4U6G0"/>
<feature type="transmembrane region" description="Helical" evidence="1">
    <location>
        <begin position="82"/>
        <end position="101"/>
    </location>
</feature>
<organism evidence="2 3">
    <name type="scientific">Leptolyngbya foveolarum</name>
    <dbReference type="NCBI Taxonomy" id="47253"/>
    <lineage>
        <taxon>Bacteria</taxon>
        <taxon>Bacillati</taxon>
        <taxon>Cyanobacteriota</taxon>
        <taxon>Cyanophyceae</taxon>
        <taxon>Leptolyngbyales</taxon>
        <taxon>Leptolyngbyaceae</taxon>
        <taxon>Leptolyngbya group</taxon>
        <taxon>Leptolyngbya</taxon>
    </lineage>
</organism>
<dbReference type="EMBL" id="QBMC01000079">
    <property type="protein sequence ID" value="PZO16543.1"/>
    <property type="molecule type" value="Genomic_DNA"/>
</dbReference>
<proteinExistence type="predicted"/>
<evidence type="ECO:0000313" key="3">
    <source>
        <dbReference type="Proteomes" id="UP000249354"/>
    </source>
</evidence>
<keyword evidence="1" id="KW-0812">Transmembrane</keyword>
<reference evidence="2 3" key="2">
    <citation type="submission" date="2018-06" db="EMBL/GenBank/DDBJ databases">
        <title>Metagenomic assembly of (sub)arctic Cyanobacteria and their associated microbiome from non-axenic cultures.</title>
        <authorList>
            <person name="Baurain D."/>
        </authorList>
    </citation>
    <scope>NUCLEOTIDE SEQUENCE [LARGE SCALE GENOMIC DNA]</scope>
    <source>
        <strain evidence="2">ULC129bin1</strain>
    </source>
</reference>
<evidence type="ECO:0000313" key="2">
    <source>
        <dbReference type="EMBL" id="PZO16543.1"/>
    </source>
</evidence>
<name>A0A2W4U6G0_9CYAN</name>
<keyword evidence="1" id="KW-1133">Transmembrane helix</keyword>
<gene>
    <name evidence="2" type="ORF">DCF25_12345</name>
</gene>
<sequence>MQSLCRHRLQLLEGKLCVTKEKSRRFITRSQKASLRIYREKTKTQLQGVIFMAQDDKTSSTTLIPIEQVSTDQPVPIDFPTATLAGATALVVTMAALVTALSKLVAALFALVTELSKLIAALSPLIALFQK</sequence>
<keyword evidence="1" id="KW-0472">Membrane</keyword>
<comment type="caution">
    <text evidence="2">The sequence shown here is derived from an EMBL/GenBank/DDBJ whole genome shotgun (WGS) entry which is preliminary data.</text>
</comment>
<dbReference type="Proteomes" id="UP000249354">
    <property type="component" value="Unassembled WGS sequence"/>
</dbReference>
<accession>A0A2W4U6G0</accession>
<reference evidence="3" key="1">
    <citation type="submission" date="2018-04" db="EMBL/GenBank/DDBJ databases">
        <authorList>
            <person name="Cornet L."/>
        </authorList>
    </citation>
    <scope>NUCLEOTIDE SEQUENCE [LARGE SCALE GENOMIC DNA]</scope>
</reference>
<evidence type="ECO:0000256" key="1">
    <source>
        <dbReference type="SAM" id="Phobius"/>
    </source>
</evidence>